<dbReference type="Proteomes" id="UP000694846">
    <property type="component" value="Unplaced"/>
</dbReference>
<feature type="domain" description="Roadblock/LAMTOR2" evidence="2">
    <location>
        <begin position="5"/>
        <end position="93"/>
    </location>
</feature>
<dbReference type="PANTHER" id="PTHR10779">
    <property type="entry name" value="DYNEIN LIGHT CHAIN ROADBLOCK"/>
    <property type="match status" value="1"/>
</dbReference>
<proteinExistence type="inferred from homology"/>
<dbReference type="OrthoDB" id="9985637at2759"/>
<dbReference type="GeneID" id="112686606"/>
<dbReference type="AlphaFoldDB" id="A0A8B8FVB8"/>
<dbReference type="Pfam" id="PF03259">
    <property type="entry name" value="Robl_LC7"/>
    <property type="match status" value="1"/>
</dbReference>
<keyword evidence="3" id="KW-1185">Reference proteome</keyword>
<evidence type="ECO:0000313" key="4">
    <source>
        <dbReference type="RefSeq" id="XP_025414761.1"/>
    </source>
</evidence>
<dbReference type="RefSeq" id="XP_025414762.1">
    <property type="nucleotide sequence ID" value="XM_025558977.1"/>
</dbReference>
<comment type="similarity">
    <text evidence="1">Belongs to the GAMAD family.</text>
</comment>
<dbReference type="Gene3D" id="3.30.450.30">
    <property type="entry name" value="Dynein light chain 2a, cytoplasmic"/>
    <property type="match status" value="1"/>
</dbReference>
<dbReference type="RefSeq" id="XP_025414761.1">
    <property type="nucleotide sequence ID" value="XM_025558976.1"/>
</dbReference>
<evidence type="ECO:0000313" key="6">
    <source>
        <dbReference type="RefSeq" id="XP_025414763.1"/>
    </source>
</evidence>
<evidence type="ECO:0000313" key="5">
    <source>
        <dbReference type="RefSeq" id="XP_025414762.1"/>
    </source>
</evidence>
<name>A0A8B8FVB8_9HEMI</name>
<sequence>MTTQVDEAFKKIQSSDRVEGFIILDIDGVPIKSTIGNSATVQYSSLVQMIIGISKHMFKKFDASDVLMSMRLHTKKNEIIIILDKLYTMIVIQSPSGVKPPM</sequence>
<dbReference type="RefSeq" id="XP_025414763.1">
    <property type="nucleotide sequence ID" value="XM_025558978.1"/>
</dbReference>
<dbReference type="InterPro" id="IPR004942">
    <property type="entry name" value="Roadblock/LAMTOR2_dom"/>
</dbReference>
<organism evidence="3 5">
    <name type="scientific">Sipha flava</name>
    <name type="common">yellow sugarcane aphid</name>
    <dbReference type="NCBI Taxonomy" id="143950"/>
    <lineage>
        <taxon>Eukaryota</taxon>
        <taxon>Metazoa</taxon>
        <taxon>Ecdysozoa</taxon>
        <taxon>Arthropoda</taxon>
        <taxon>Hexapoda</taxon>
        <taxon>Insecta</taxon>
        <taxon>Pterygota</taxon>
        <taxon>Neoptera</taxon>
        <taxon>Paraneoptera</taxon>
        <taxon>Hemiptera</taxon>
        <taxon>Sternorrhyncha</taxon>
        <taxon>Aphidomorpha</taxon>
        <taxon>Aphidoidea</taxon>
        <taxon>Aphididae</taxon>
        <taxon>Sipha</taxon>
    </lineage>
</organism>
<gene>
    <name evidence="4 5 6" type="primary">LOC112686606</name>
</gene>
<evidence type="ECO:0000259" key="2">
    <source>
        <dbReference type="SMART" id="SM00960"/>
    </source>
</evidence>
<protein>
    <submittedName>
        <fullName evidence="4 5">Dynein light chain roadblock-type 1-like</fullName>
    </submittedName>
</protein>
<accession>A0A8B8FVB8</accession>
<reference evidence="4 5" key="1">
    <citation type="submission" date="2025-04" db="UniProtKB">
        <authorList>
            <consortium name="RefSeq"/>
        </authorList>
    </citation>
    <scope>IDENTIFICATION</scope>
    <source>
        <tissue evidence="4 5">Whole body</tissue>
    </source>
</reference>
<evidence type="ECO:0000313" key="3">
    <source>
        <dbReference type="Proteomes" id="UP000694846"/>
    </source>
</evidence>
<dbReference type="SUPFAM" id="SSF103196">
    <property type="entry name" value="Roadblock/LC7 domain"/>
    <property type="match status" value="1"/>
</dbReference>
<evidence type="ECO:0000256" key="1">
    <source>
        <dbReference type="ARBA" id="ARBA00007191"/>
    </source>
</evidence>
<dbReference type="SMART" id="SM00960">
    <property type="entry name" value="Robl_LC7"/>
    <property type="match status" value="1"/>
</dbReference>